<dbReference type="AlphaFoldDB" id="A0A368BM73"/>
<keyword evidence="6 8" id="KW-0687">Ribonucleoprotein</keyword>
<dbReference type="Pfam" id="PF00297">
    <property type="entry name" value="Ribosomal_L3"/>
    <property type="match status" value="1"/>
</dbReference>
<keyword evidence="2 8" id="KW-0488">Methylation</keyword>
<gene>
    <name evidence="8" type="primary">rplC</name>
    <name evidence="10" type="ORF">DBW97_04010</name>
</gene>
<dbReference type="Gene3D" id="2.40.30.10">
    <property type="entry name" value="Translation factors"/>
    <property type="match status" value="1"/>
</dbReference>
<keyword evidence="3 8" id="KW-0699">rRNA-binding</keyword>
<dbReference type="NCBIfam" id="TIGR03625">
    <property type="entry name" value="L3_bact"/>
    <property type="match status" value="1"/>
</dbReference>
<evidence type="ECO:0000256" key="9">
    <source>
        <dbReference type="SAM" id="MobiDB-lite"/>
    </source>
</evidence>
<evidence type="ECO:0000256" key="4">
    <source>
        <dbReference type="ARBA" id="ARBA00022884"/>
    </source>
</evidence>
<accession>A0A368BM73</accession>
<comment type="similarity">
    <text evidence="1 8">Belongs to the universal ribosomal protein uL3 family.</text>
</comment>
<evidence type="ECO:0000256" key="3">
    <source>
        <dbReference type="ARBA" id="ARBA00022730"/>
    </source>
</evidence>
<evidence type="ECO:0000313" key="11">
    <source>
        <dbReference type="Proteomes" id="UP000252147"/>
    </source>
</evidence>
<protein>
    <recommendedName>
        <fullName evidence="7 8">Large ribosomal subunit protein uL3</fullName>
    </recommendedName>
</protein>
<dbReference type="SUPFAM" id="SSF50447">
    <property type="entry name" value="Translation proteins"/>
    <property type="match status" value="1"/>
</dbReference>
<dbReference type="InterPro" id="IPR000597">
    <property type="entry name" value="Ribosomal_uL3"/>
</dbReference>
<feature type="modified residue" description="N5-methylglutamine" evidence="8">
    <location>
        <position position="149"/>
    </location>
</feature>
<dbReference type="Proteomes" id="UP000252147">
    <property type="component" value="Unassembled WGS sequence"/>
</dbReference>
<reference evidence="10 11" key="1">
    <citation type="journal article" date="2018" name="Microbiome">
        <title>Fine metagenomic profile of the Mediterranean stratified and mixed water columns revealed by assembly and recruitment.</title>
        <authorList>
            <person name="Haro-Moreno J.M."/>
            <person name="Lopez-Perez M."/>
            <person name="De La Torre J.R."/>
            <person name="Picazo A."/>
            <person name="Camacho A."/>
            <person name="Rodriguez-Valera F."/>
        </authorList>
    </citation>
    <scope>NUCLEOTIDE SEQUENCE [LARGE SCALE GENOMIC DNA]</scope>
    <source>
        <strain evidence="10">MED-G83</strain>
    </source>
</reference>
<dbReference type="FunFam" id="2.40.30.10:FF:000004">
    <property type="entry name" value="50S ribosomal protein L3"/>
    <property type="match status" value="1"/>
</dbReference>
<dbReference type="Gene3D" id="3.30.160.810">
    <property type="match status" value="1"/>
</dbReference>
<dbReference type="PANTHER" id="PTHR11229:SF16">
    <property type="entry name" value="LARGE RIBOSOMAL SUBUNIT PROTEIN UL3C"/>
    <property type="match status" value="1"/>
</dbReference>
<dbReference type="InterPro" id="IPR019927">
    <property type="entry name" value="Ribosomal_uL3_bac/org-type"/>
</dbReference>
<evidence type="ECO:0000256" key="8">
    <source>
        <dbReference type="HAMAP-Rule" id="MF_01325"/>
    </source>
</evidence>
<dbReference type="GO" id="GO:0022625">
    <property type="term" value="C:cytosolic large ribosomal subunit"/>
    <property type="evidence" value="ECO:0007669"/>
    <property type="project" value="TreeGrafter"/>
</dbReference>
<organism evidence="10 11">
    <name type="scientific">SAR86 cluster bacterium</name>
    <dbReference type="NCBI Taxonomy" id="2030880"/>
    <lineage>
        <taxon>Bacteria</taxon>
        <taxon>Pseudomonadati</taxon>
        <taxon>Pseudomonadota</taxon>
        <taxon>Gammaproteobacteria</taxon>
        <taxon>SAR86 cluster</taxon>
    </lineage>
</organism>
<dbReference type="GO" id="GO:0019843">
    <property type="term" value="F:rRNA binding"/>
    <property type="evidence" value="ECO:0007669"/>
    <property type="project" value="UniProtKB-UniRule"/>
</dbReference>
<evidence type="ECO:0000256" key="2">
    <source>
        <dbReference type="ARBA" id="ARBA00022481"/>
    </source>
</evidence>
<dbReference type="InterPro" id="IPR009000">
    <property type="entry name" value="Transl_B-barrel_sf"/>
</dbReference>
<dbReference type="PANTHER" id="PTHR11229">
    <property type="entry name" value="50S RIBOSOMAL PROTEIN L3"/>
    <property type="match status" value="1"/>
</dbReference>
<evidence type="ECO:0000256" key="6">
    <source>
        <dbReference type="ARBA" id="ARBA00023274"/>
    </source>
</evidence>
<keyword evidence="5 8" id="KW-0689">Ribosomal protein</keyword>
<evidence type="ECO:0000256" key="7">
    <source>
        <dbReference type="ARBA" id="ARBA00035243"/>
    </source>
</evidence>
<name>A0A368BM73_9GAMM</name>
<comment type="PTM">
    <text evidence="8">Methylated by PrmB.</text>
</comment>
<feature type="compositionally biased region" description="Low complexity" evidence="9">
    <location>
        <begin position="238"/>
        <end position="248"/>
    </location>
</feature>
<dbReference type="EMBL" id="QOPD01000006">
    <property type="protein sequence ID" value="RCL37962.1"/>
    <property type="molecule type" value="Genomic_DNA"/>
</dbReference>
<feature type="region of interest" description="Disordered" evidence="9">
    <location>
        <begin position="217"/>
        <end position="299"/>
    </location>
</feature>
<evidence type="ECO:0000256" key="1">
    <source>
        <dbReference type="ARBA" id="ARBA00006540"/>
    </source>
</evidence>
<comment type="subunit">
    <text evidence="8">Part of the 50S ribosomal subunit. Forms a cluster with proteins L14 and L19.</text>
</comment>
<dbReference type="HAMAP" id="MF_01325_B">
    <property type="entry name" value="Ribosomal_uL3_B"/>
    <property type="match status" value="1"/>
</dbReference>
<dbReference type="GO" id="GO:0006412">
    <property type="term" value="P:translation"/>
    <property type="evidence" value="ECO:0007669"/>
    <property type="project" value="UniProtKB-UniRule"/>
</dbReference>
<comment type="caution">
    <text evidence="10">The sequence shown here is derived from an EMBL/GenBank/DDBJ whole genome shotgun (WGS) entry which is preliminary data.</text>
</comment>
<evidence type="ECO:0000313" key="10">
    <source>
        <dbReference type="EMBL" id="RCL37962.1"/>
    </source>
</evidence>
<sequence length="299" mass="32340">MLGLVGTKKGMTRVFKDDGASVPVTVIEVCKSKIVQRKTEEKDGYYAIQVTYGSKKSISKSNQNKFKDSDKKGGYLTEFSLSEEEFNSLAEVSEISLKCIESPSVVDVSGISKGKGFAGVVKRHNFKTQDATHGNSLSHRAPGSIGQCQFPGRVFKGKKMAGQMGNKKVTIQNLEIESVDADDNILLVQGAVPGSIGSFLKILPSVKNNTNEIFVVSDKPEQNDDQNVDVSSENLNPSAQEEANAASEEITKEEVAAETSSEDIEKKETASQESSEGSKDHDLEPQDAPEEDLKGKENA</sequence>
<evidence type="ECO:0000256" key="5">
    <source>
        <dbReference type="ARBA" id="ARBA00022980"/>
    </source>
</evidence>
<dbReference type="GO" id="GO:0003735">
    <property type="term" value="F:structural constituent of ribosome"/>
    <property type="evidence" value="ECO:0007669"/>
    <property type="project" value="UniProtKB-UniRule"/>
</dbReference>
<comment type="function">
    <text evidence="8">One of the primary rRNA binding proteins, it binds directly near the 3'-end of the 23S rRNA, where it nucleates assembly of the 50S subunit.</text>
</comment>
<feature type="compositionally biased region" description="Basic and acidic residues" evidence="9">
    <location>
        <begin position="263"/>
        <end position="284"/>
    </location>
</feature>
<keyword evidence="4 8" id="KW-0694">RNA-binding</keyword>
<feature type="compositionally biased region" description="Polar residues" evidence="9">
    <location>
        <begin position="228"/>
        <end position="237"/>
    </location>
</feature>
<proteinExistence type="inferred from homology"/>